<keyword evidence="3" id="KW-1133">Transmembrane helix</keyword>
<keyword evidence="3" id="KW-0812">Transmembrane</keyword>
<reference evidence="5" key="1">
    <citation type="journal article" date="2008" name="PLoS Genet.">
        <title>Genomic islands in the pathogenic filamentous fungus Aspergillus fumigatus.</title>
        <authorList>
            <person name="Fedorova N.D."/>
            <person name="Khaldi N."/>
            <person name="Joardar V.S."/>
            <person name="Maiti R."/>
            <person name="Amedeo P."/>
            <person name="Anderson M.J."/>
            <person name="Crabtree J."/>
            <person name="Silva J.C."/>
            <person name="Badger J.H."/>
            <person name="Albarraq A."/>
            <person name="Angiuoli S."/>
            <person name="Bussey H."/>
            <person name="Bowyer P."/>
            <person name="Cotty P.J."/>
            <person name="Dyer P.S."/>
            <person name="Egan A."/>
            <person name="Galens K."/>
            <person name="Fraser-Liggett C.M."/>
            <person name="Haas B.J."/>
            <person name="Inman J.M."/>
            <person name="Kent R."/>
            <person name="Lemieux S."/>
            <person name="Malavazi I."/>
            <person name="Orvis J."/>
            <person name="Roemer T."/>
            <person name="Ronning C.M."/>
            <person name="Sundaram J.P."/>
            <person name="Sutton G."/>
            <person name="Turner G."/>
            <person name="Venter J.C."/>
            <person name="White O.R."/>
            <person name="Whitty B.R."/>
            <person name="Youngman P."/>
            <person name="Wolfe K.H."/>
            <person name="Goldman G.H."/>
            <person name="Wortman J.R."/>
            <person name="Jiang B."/>
            <person name="Denning D.W."/>
            <person name="Nierman W.C."/>
        </authorList>
    </citation>
    <scope>NUCLEOTIDE SEQUENCE [LARGE SCALE GENOMIC DNA]</scope>
    <source>
        <strain evidence="5">ATCC 1020 / DSM 3700 / CBS 544.65 / FGSC A1164 / JCM 1740 / NRRL 181 / WB 181</strain>
    </source>
</reference>
<feature type="compositionally biased region" description="Polar residues" evidence="2">
    <location>
        <begin position="600"/>
        <end position="609"/>
    </location>
</feature>
<feature type="region of interest" description="Disordered" evidence="2">
    <location>
        <begin position="568"/>
        <end position="614"/>
    </location>
</feature>
<dbReference type="AlphaFoldDB" id="A1DF82"/>
<feature type="coiled-coil region" evidence="1">
    <location>
        <begin position="57"/>
        <end position="196"/>
    </location>
</feature>
<dbReference type="OMA" id="RKHCESP"/>
<dbReference type="OrthoDB" id="4479280at2759"/>
<feature type="compositionally biased region" description="Basic and acidic residues" evidence="2">
    <location>
        <begin position="368"/>
        <end position="377"/>
    </location>
</feature>
<accession>A1DF82</accession>
<evidence type="ECO:0000256" key="1">
    <source>
        <dbReference type="SAM" id="Coils"/>
    </source>
</evidence>
<dbReference type="KEGG" id="nfi:NFIA_079810"/>
<evidence type="ECO:0000313" key="4">
    <source>
        <dbReference type="EMBL" id="EAW18039.1"/>
    </source>
</evidence>
<evidence type="ECO:0000313" key="5">
    <source>
        <dbReference type="Proteomes" id="UP000006702"/>
    </source>
</evidence>
<dbReference type="EMBL" id="DS027696">
    <property type="protein sequence ID" value="EAW18039.1"/>
    <property type="molecule type" value="Genomic_DNA"/>
</dbReference>
<dbReference type="Proteomes" id="UP000006702">
    <property type="component" value="Unassembled WGS sequence"/>
</dbReference>
<feature type="region of interest" description="Disordered" evidence="2">
    <location>
        <begin position="360"/>
        <end position="441"/>
    </location>
</feature>
<evidence type="ECO:0000256" key="3">
    <source>
        <dbReference type="SAM" id="Phobius"/>
    </source>
</evidence>
<dbReference type="RefSeq" id="XP_001259936.1">
    <property type="nucleotide sequence ID" value="XM_001259935.1"/>
</dbReference>
<organism evidence="4 5">
    <name type="scientific">Neosartorya fischeri (strain ATCC 1020 / DSM 3700 / CBS 544.65 / FGSC A1164 / JCM 1740 / NRRL 181 / WB 181)</name>
    <name type="common">Aspergillus fischerianus</name>
    <dbReference type="NCBI Taxonomy" id="331117"/>
    <lineage>
        <taxon>Eukaryota</taxon>
        <taxon>Fungi</taxon>
        <taxon>Dikarya</taxon>
        <taxon>Ascomycota</taxon>
        <taxon>Pezizomycotina</taxon>
        <taxon>Eurotiomycetes</taxon>
        <taxon>Eurotiomycetidae</taxon>
        <taxon>Eurotiales</taxon>
        <taxon>Aspergillaceae</taxon>
        <taxon>Aspergillus</taxon>
        <taxon>Aspergillus subgen. Fumigati</taxon>
    </lineage>
</organism>
<dbReference type="eggNOG" id="ENOG502RNZ6">
    <property type="taxonomic scope" value="Eukaryota"/>
</dbReference>
<dbReference type="GeneID" id="4586492"/>
<keyword evidence="1" id="KW-0175">Coiled coil</keyword>
<sequence>MEPLDQLTDFEFLLEQVRHVKNDRSVPFQDQAEYFHKTLVHQIESFSQIEKKHLYRYLKLSRDNDELQASYDELNESLSEELRKVERKNAELQAVKTALRETQKDCEVKEEYIRDAEAANAALKEKNNEQRSLIKSYKQDWKTMKEELEIRDKTIDDLQTTLRSKGALVDKYEREIEQYRKQRKEWERQVDEAAQYLNDKSEVLKWLNEVSRPLKAKPKASASGASGSGSSGSEASSSDIRKVSDSVVGSTTDDGADAETQCTTDSEEEDKAPSATGSSKDRQPDLQETAMDCSNEAISEDETKSIRGATLDEEMMYLSDSLSALSIEREASPAECYMTDCHETPSPASLYDLDFLPQRRKRRKQRAKAVEETELARKRTKVRKHCESPVQTDSGESASFDVQDRKQGSAEYSASPVQSDSEANTSFGFGASNQRLPENPCQVDSLESGQAIFSTSRGVQTVACQMDGPIPIPSIESPEASGRSRPLLLTGRRGRYKDPVYLSKSYAKSQRLTHQDRELGVCRPRYVSMTRPVLRSRVASWPLNHVEQESVEQDDVQQENMETLLVSPSSNNGSESLEAEANAGPVLKTVSHKPPPRSGYRSQSNSKVTDTMKKQEISASSRTIMGRKWWLPFVAMLVLLLSILSILSPDEECQSWNRVNMMPHDPLTKLRKCQDSRCKVALAAEWEIVRRADSEFLSVG</sequence>
<feature type="region of interest" description="Disordered" evidence="2">
    <location>
        <begin position="215"/>
        <end position="306"/>
    </location>
</feature>
<dbReference type="Gene3D" id="1.10.287.1490">
    <property type="match status" value="1"/>
</dbReference>
<keyword evidence="5" id="KW-1185">Reference proteome</keyword>
<dbReference type="VEuPathDB" id="FungiDB:NFIA_079810"/>
<feature type="transmembrane region" description="Helical" evidence="3">
    <location>
        <begin position="629"/>
        <end position="648"/>
    </location>
</feature>
<keyword evidence="3" id="KW-0472">Membrane</keyword>
<proteinExistence type="predicted"/>
<feature type="compositionally biased region" description="Polar residues" evidence="2">
    <location>
        <begin position="410"/>
        <end position="436"/>
    </location>
</feature>
<dbReference type="HOGENOM" id="CLU_417359_0_0_1"/>
<name>A1DF82_NEOFI</name>
<gene>
    <name evidence="4" type="ORF">NFIA_079810</name>
</gene>
<evidence type="ECO:0000256" key="2">
    <source>
        <dbReference type="SAM" id="MobiDB-lite"/>
    </source>
</evidence>
<protein>
    <submittedName>
        <fullName evidence="4">Uncharacterized protein</fullName>
    </submittedName>
</protein>